<dbReference type="HOGENOM" id="CLU_1091540_0_0_1"/>
<evidence type="ECO:0000259" key="1">
    <source>
        <dbReference type="Pfam" id="PF00004"/>
    </source>
</evidence>
<protein>
    <recommendedName>
        <fullName evidence="1">ATPase AAA-type core domain-containing protein</fullName>
    </recommendedName>
</protein>
<name>D8RL76_SELML</name>
<dbReference type="KEGG" id="smo:SELMODRAFT_441719"/>
<dbReference type="PANTHER" id="PTHR23076:SF37">
    <property type="entry name" value="ATP-DEPENDENT ZINC METALLOPROTEASE FTSH 4, MITOCHONDRIAL"/>
    <property type="match status" value="1"/>
</dbReference>
<reference evidence="2 3" key="1">
    <citation type="journal article" date="2011" name="Science">
        <title>The Selaginella genome identifies genetic changes associated with the evolution of vascular plants.</title>
        <authorList>
            <person name="Banks J.A."/>
            <person name="Nishiyama T."/>
            <person name="Hasebe M."/>
            <person name="Bowman J.L."/>
            <person name="Gribskov M."/>
            <person name="dePamphilis C."/>
            <person name="Albert V.A."/>
            <person name="Aono N."/>
            <person name="Aoyama T."/>
            <person name="Ambrose B.A."/>
            <person name="Ashton N.W."/>
            <person name="Axtell M.J."/>
            <person name="Barker E."/>
            <person name="Barker M.S."/>
            <person name="Bennetzen J.L."/>
            <person name="Bonawitz N.D."/>
            <person name="Chapple C."/>
            <person name="Cheng C."/>
            <person name="Correa L.G."/>
            <person name="Dacre M."/>
            <person name="DeBarry J."/>
            <person name="Dreyer I."/>
            <person name="Elias M."/>
            <person name="Engstrom E.M."/>
            <person name="Estelle M."/>
            <person name="Feng L."/>
            <person name="Finet C."/>
            <person name="Floyd S.K."/>
            <person name="Frommer W.B."/>
            <person name="Fujita T."/>
            <person name="Gramzow L."/>
            <person name="Gutensohn M."/>
            <person name="Harholt J."/>
            <person name="Hattori M."/>
            <person name="Heyl A."/>
            <person name="Hirai T."/>
            <person name="Hiwatashi Y."/>
            <person name="Ishikawa M."/>
            <person name="Iwata M."/>
            <person name="Karol K.G."/>
            <person name="Koehler B."/>
            <person name="Kolukisaoglu U."/>
            <person name="Kubo M."/>
            <person name="Kurata T."/>
            <person name="Lalonde S."/>
            <person name="Li K."/>
            <person name="Li Y."/>
            <person name="Litt A."/>
            <person name="Lyons E."/>
            <person name="Manning G."/>
            <person name="Maruyama T."/>
            <person name="Michael T.P."/>
            <person name="Mikami K."/>
            <person name="Miyazaki S."/>
            <person name="Morinaga S."/>
            <person name="Murata T."/>
            <person name="Mueller-Roeber B."/>
            <person name="Nelson D.R."/>
            <person name="Obara M."/>
            <person name="Oguri Y."/>
            <person name="Olmstead R.G."/>
            <person name="Onodera N."/>
            <person name="Petersen B.L."/>
            <person name="Pils B."/>
            <person name="Prigge M."/>
            <person name="Rensing S.A."/>
            <person name="Riano-Pachon D.M."/>
            <person name="Roberts A.W."/>
            <person name="Sato Y."/>
            <person name="Scheller H.V."/>
            <person name="Schulz B."/>
            <person name="Schulz C."/>
            <person name="Shakirov E.V."/>
            <person name="Shibagaki N."/>
            <person name="Shinohara N."/>
            <person name="Shippen D.E."/>
            <person name="Soerensen I."/>
            <person name="Sotooka R."/>
            <person name="Sugimoto N."/>
            <person name="Sugita M."/>
            <person name="Sumikawa N."/>
            <person name="Tanurdzic M."/>
            <person name="Theissen G."/>
            <person name="Ulvskov P."/>
            <person name="Wakazuki S."/>
            <person name="Weng J.K."/>
            <person name="Willats W.W."/>
            <person name="Wipf D."/>
            <person name="Wolf P.G."/>
            <person name="Yang L."/>
            <person name="Zimmer A.D."/>
            <person name="Zhu Q."/>
            <person name="Mitros T."/>
            <person name="Hellsten U."/>
            <person name="Loque D."/>
            <person name="Otillar R."/>
            <person name="Salamov A."/>
            <person name="Schmutz J."/>
            <person name="Shapiro H."/>
            <person name="Lindquist E."/>
            <person name="Lucas S."/>
            <person name="Rokhsar D."/>
            <person name="Grigoriev I.V."/>
        </authorList>
    </citation>
    <scope>NUCLEOTIDE SEQUENCE [LARGE SCALE GENOMIC DNA]</scope>
</reference>
<dbReference type="Proteomes" id="UP000001514">
    <property type="component" value="Unassembled WGS sequence"/>
</dbReference>
<accession>D8RL76</accession>
<dbReference type="SUPFAM" id="SSF52540">
    <property type="entry name" value="P-loop containing nucleoside triphosphate hydrolases"/>
    <property type="match status" value="1"/>
</dbReference>
<dbReference type="InterPro" id="IPR003959">
    <property type="entry name" value="ATPase_AAA_core"/>
</dbReference>
<dbReference type="Pfam" id="PF00004">
    <property type="entry name" value="AAA"/>
    <property type="match status" value="1"/>
</dbReference>
<dbReference type="InterPro" id="IPR027417">
    <property type="entry name" value="P-loop_NTPase"/>
</dbReference>
<organism evidence="3">
    <name type="scientific">Selaginella moellendorffii</name>
    <name type="common">Spikemoss</name>
    <dbReference type="NCBI Taxonomy" id="88036"/>
    <lineage>
        <taxon>Eukaryota</taxon>
        <taxon>Viridiplantae</taxon>
        <taxon>Streptophyta</taxon>
        <taxon>Embryophyta</taxon>
        <taxon>Tracheophyta</taxon>
        <taxon>Lycopodiopsida</taxon>
        <taxon>Selaginellales</taxon>
        <taxon>Selaginellaceae</taxon>
        <taxon>Selaginella</taxon>
    </lineage>
</organism>
<dbReference type="Gramene" id="EFJ27080">
    <property type="protein sequence ID" value="EFJ27080"/>
    <property type="gene ID" value="SELMODRAFT_441719"/>
</dbReference>
<sequence length="294" mass="32193">MALSFLSPIRAAPALIARGFRPQGGSSAKQMVSAASLDRVESPQETLHVELHKQFLEKAGGAGERRRARCSEKQVKFLRDLNKVDPEGVIWWFESRPLPQHSAGALAEYLKALVKVDRLDDSALLKTLQRVFKLRRDRSCLRQAVGAATKDGILGSPSAPIHMVTSEGGFRVQVWRTVRTLALGFLLLSGVGAIVKDKGLSKATGKTMLARATAGEAGVPFFYCSGSEFEEVWELKSQGPTVHAGGAERFQAKRRHHSDRGYELPESLDKALIRPDSNRFSGTSFIVKEDALAI</sequence>
<dbReference type="Gene3D" id="3.40.50.300">
    <property type="entry name" value="P-loop containing nucleotide triphosphate hydrolases"/>
    <property type="match status" value="1"/>
</dbReference>
<feature type="domain" description="ATPase AAA-type core" evidence="1">
    <location>
        <begin position="204"/>
        <end position="234"/>
    </location>
</feature>
<proteinExistence type="predicted"/>
<dbReference type="InParanoid" id="D8RL76"/>
<evidence type="ECO:0000313" key="3">
    <source>
        <dbReference type="Proteomes" id="UP000001514"/>
    </source>
</evidence>
<dbReference type="GO" id="GO:0016887">
    <property type="term" value="F:ATP hydrolysis activity"/>
    <property type="evidence" value="ECO:0007669"/>
    <property type="project" value="InterPro"/>
</dbReference>
<dbReference type="GO" id="GO:0005524">
    <property type="term" value="F:ATP binding"/>
    <property type="evidence" value="ECO:0007669"/>
    <property type="project" value="InterPro"/>
</dbReference>
<dbReference type="eggNOG" id="KOG0734">
    <property type="taxonomic scope" value="Eukaryota"/>
</dbReference>
<dbReference type="STRING" id="88036.D8RL76"/>
<dbReference type="AlphaFoldDB" id="D8RL76"/>
<gene>
    <name evidence="2" type="ORF">SELMODRAFT_441719</name>
</gene>
<keyword evidence="3" id="KW-1185">Reference proteome</keyword>
<evidence type="ECO:0000313" key="2">
    <source>
        <dbReference type="EMBL" id="EFJ27080.1"/>
    </source>
</evidence>
<dbReference type="EMBL" id="GL377583">
    <property type="protein sequence ID" value="EFJ27080.1"/>
    <property type="molecule type" value="Genomic_DNA"/>
</dbReference>
<dbReference type="PANTHER" id="PTHR23076">
    <property type="entry name" value="METALLOPROTEASE M41 FTSH"/>
    <property type="match status" value="1"/>
</dbReference>